<feature type="modified residue" description="4-aspartylphosphate" evidence="1">
    <location>
        <position position="26"/>
    </location>
</feature>
<reference evidence="3 4" key="1">
    <citation type="journal article" date="2016" name="Sci. Rep.">
        <title>Metabolic traits of an uncultured archaeal lineage -MSBL1- from brine pools of the Red Sea.</title>
        <authorList>
            <person name="Mwirichia R."/>
            <person name="Alam I."/>
            <person name="Rashid M."/>
            <person name="Vinu M."/>
            <person name="Ba-Alawi W."/>
            <person name="Anthony Kamau A."/>
            <person name="Kamanda Ngugi D."/>
            <person name="Goker M."/>
            <person name="Klenk H.P."/>
            <person name="Bajic V."/>
            <person name="Stingl U."/>
        </authorList>
    </citation>
    <scope>NUCLEOTIDE SEQUENCE [LARGE SCALE GENOMIC DNA]</scope>
    <source>
        <strain evidence="3">SCGC-AAA259E19</strain>
    </source>
</reference>
<feature type="non-terminal residue" evidence="3">
    <location>
        <position position="1"/>
    </location>
</feature>
<evidence type="ECO:0000259" key="2">
    <source>
        <dbReference type="PROSITE" id="PS50110"/>
    </source>
</evidence>
<protein>
    <recommendedName>
        <fullName evidence="2">Response regulatory domain-containing protein</fullName>
    </recommendedName>
</protein>
<dbReference type="Proteomes" id="UP000070284">
    <property type="component" value="Unassembled WGS sequence"/>
</dbReference>
<gene>
    <name evidence="3" type="ORF">AKJ65_07810</name>
</gene>
<evidence type="ECO:0000256" key="1">
    <source>
        <dbReference type="PROSITE-ProRule" id="PRU00169"/>
    </source>
</evidence>
<dbReference type="EMBL" id="LHXO01000172">
    <property type="protein sequence ID" value="KXA92263.1"/>
    <property type="molecule type" value="Genomic_DNA"/>
</dbReference>
<dbReference type="Pfam" id="PF00072">
    <property type="entry name" value="Response_reg"/>
    <property type="match status" value="1"/>
</dbReference>
<dbReference type="InterPro" id="IPR011006">
    <property type="entry name" value="CheY-like_superfamily"/>
</dbReference>
<evidence type="ECO:0000313" key="3">
    <source>
        <dbReference type="EMBL" id="KXA92263.1"/>
    </source>
</evidence>
<keyword evidence="4" id="KW-1185">Reference proteome</keyword>
<dbReference type="PROSITE" id="PS50110">
    <property type="entry name" value="RESPONSE_REGULATORY"/>
    <property type="match status" value="1"/>
</dbReference>
<dbReference type="AlphaFoldDB" id="A0A133UDI7"/>
<name>A0A133UDI7_9EURY</name>
<evidence type="ECO:0000313" key="4">
    <source>
        <dbReference type="Proteomes" id="UP000070284"/>
    </source>
</evidence>
<accession>A0A133UDI7</accession>
<dbReference type="GO" id="GO:0000160">
    <property type="term" value="P:phosphorelay signal transduction system"/>
    <property type="evidence" value="ECO:0007669"/>
    <property type="project" value="InterPro"/>
</dbReference>
<dbReference type="SUPFAM" id="SSF52172">
    <property type="entry name" value="CheY-like"/>
    <property type="match status" value="1"/>
</dbReference>
<feature type="domain" description="Response regulatory" evidence="2">
    <location>
        <begin position="1"/>
        <end position="69"/>
    </location>
</feature>
<dbReference type="Gene3D" id="3.40.50.2300">
    <property type="match status" value="1"/>
</dbReference>
<proteinExistence type="predicted"/>
<comment type="caution">
    <text evidence="3">The sequence shown here is derived from an EMBL/GenBank/DDBJ whole genome shotgun (WGS) entry which is preliminary data.</text>
</comment>
<dbReference type="InterPro" id="IPR001789">
    <property type="entry name" value="Sig_transdc_resp-reg_receiver"/>
</dbReference>
<sequence>TTVLVESGVECLEVFEEERPDLILMDIRMPDLDGWETINSEVPVFYFSIFSGEGHVLLRRRRDHRADIT</sequence>
<organism evidence="3 4">
    <name type="scientific">candidate division MSBL1 archaeon SCGC-AAA259E19</name>
    <dbReference type="NCBI Taxonomy" id="1698264"/>
    <lineage>
        <taxon>Archaea</taxon>
        <taxon>Methanobacteriati</taxon>
        <taxon>Methanobacteriota</taxon>
        <taxon>candidate division MSBL1</taxon>
    </lineage>
</organism>
<keyword evidence="1" id="KW-0597">Phosphoprotein</keyword>